<evidence type="ECO:0000313" key="2">
    <source>
        <dbReference type="EMBL" id="ETN46042.1"/>
    </source>
</evidence>
<organism evidence="2 3">
    <name type="scientific">Cyphellophora europaea (strain CBS 101466)</name>
    <name type="common">Phialophora europaea</name>
    <dbReference type="NCBI Taxonomy" id="1220924"/>
    <lineage>
        <taxon>Eukaryota</taxon>
        <taxon>Fungi</taxon>
        <taxon>Dikarya</taxon>
        <taxon>Ascomycota</taxon>
        <taxon>Pezizomycotina</taxon>
        <taxon>Eurotiomycetes</taxon>
        <taxon>Chaetothyriomycetidae</taxon>
        <taxon>Chaetothyriales</taxon>
        <taxon>Cyphellophoraceae</taxon>
        <taxon>Cyphellophora</taxon>
    </lineage>
</organism>
<dbReference type="RefSeq" id="XP_008710754.1">
    <property type="nucleotide sequence ID" value="XM_008712532.1"/>
</dbReference>
<keyword evidence="3" id="KW-1185">Reference proteome</keyword>
<dbReference type="EMBL" id="KB822711">
    <property type="protein sequence ID" value="ETN46042.1"/>
    <property type="molecule type" value="Genomic_DNA"/>
</dbReference>
<dbReference type="GeneID" id="19967564"/>
<dbReference type="VEuPathDB" id="FungiDB:HMPREF1541_00225"/>
<name>W2SBG4_CYPE1</name>
<dbReference type="OrthoDB" id="5593235at2759"/>
<keyword evidence="1" id="KW-0812">Transmembrane</keyword>
<sequence length="407" mass="46646">MAGLRALLARPRWILTIGALTFIALVALIYKGRGHDEQGQLAFPLAGGSYATSISSKDFVKPSGVKVVALVFYGRKNRVEMLRCYLERNLVDNGGWLDEVHWVLNTGKEDDLEYLEEILASEPRYKKIDLSDEGIGFEGYGHAWGHLERDCYYVKIDDDVVFMADDAIPRVVSLKLQHPKYLVTSANMINSPLMGWVHYRTGAMHPYLPEFDRWEPPILSFGKRVSWKWDAYPKWTGPDDYYFDWTQDSPYKGHRWLRLPDDTDIYRTPVAQIEYATWGTGVLSWGIAAQEHYSFLENLATENLDAYKLHKTWITDYKRLSINFICVYSNEVLDNLPMDTVDEEWLTVNLPKKLGKSVAVETDALAVHFTFGGQGVVQETDLLLRYRDYAMQNACRRKVDLNAGSTS</sequence>
<dbReference type="eggNOG" id="ENOG502S3V7">
    <property type="taxonomic scope" value="Eukaryota"/>
</dbReference>
<dbReference type="Proteomes" id="UP000030752">
    <property type="component" value="Unassembled WGS sequence"/>
</dbReference>
<evidence type="ECO:0000313" key="3">
    <source>
        <dbReference type="Proteomes" id="UP000030752"/>
    </source>
</evidence>
<protein>
    <submittedName>
        <fullName evidence="2">Uncharacterized protein</fullName>
    </submittedName>
</protein>
<evidence type="ECO:0000256" key="1">
    <source>
        <dbReference type="SAM" id="Phobius"/>
    </source>
</evidence>
<dbReference type="HOGENOM" id="CLU_038504_0_0_1"/>
<reference evidence="2 3" key="1">
    <citation type="submission" date="2013-03" db="EMBL/GenBank/DDBJ databases">
        <title>The Genome Sequence of Phialophora europaea CBS 101466.</title>
        <authorList>
            <consortium name="The Broad Institute Genomics Platform"/>
            <person name="Cuomo C."/>
            <person name="de Hoog S."/>
            <person name="Gorbushina A."/>
            <person name="Walker B."/>
            <person name="Young S.K."/>
            <person name="Zeng Q."/>
            <person name="Gargeya S."/>
            <person name="Fitzgerald M."/>
            <person name="Haas B."/>
            <person name="Abouelleil A."/>
            <person name="Allen A.W."/>
            <person name="Alvarado L."/>
            <person name="Arachchi H.M."/>
            <person name="Berlin A.M."/>
            <person name="Chapman S.B."/>
            <person name="Gainer-Dewar J."/>
            <person name="Goldberg J."/>
            <person name="Griggs A."/>
            <person name="Gujja S."/>
            <person name="Hansen M."/>
            <person name="Howarth C."/>
            <person name="Imamovic A."/>
            <person name="Ireland A."/>
            <person name="Larimer J."/>
            <person name="McCowan C."/>
            <person name="Murphy C."/>
            <person name="Pearson M."/>
            <person name="Poon T.W."/>
            <person name="Priest M."/>
            <person name="Roberts A."/>
            <person name="Saif S."/>
            <person name="Shea T."/>
            <person name="Sisk P."/>
            <person name="Sykes S."/>
            <person name="Wortman J."/>
            <person name="Nusbaum C."/>
            <person name="Birren B."/>
        </authorList>
    </citation>
    <scope>NUCLEOTIDE SEQUENCE [LARGE SCALE GENOMIC DNA]</scope>
    <source>
        <strain evidence="2 3">CBS 101466</strain>
    </source>
</reference>
<accession>W2SBG4</accession>
<dbReference type="AlphaFoldDB" id="W2SBG4"/>
<proteinExistence type="predicted"/>
<gene>
    <name evidence="2" type="ORF">HMPREF1541_00225</name>
</gene>
<dbReference type="InParanoid" id="W2SBG4"/>
<feature type="transmembrane region" description="Helical" evidence="1">
    <location>
        <begin position="12"/>
        <end position="30"/>
    </location>
</feature>
<keyword evidence="1" id="KW-0472">Membrane</keyword>
<keyword evidence="1" id="KW-1133">Transmembrane helix</keyword>